<dbReference type="CDD" id="cd06291">
    <property type="entry name" value="PBP1_Qymf-like"/>
    <property type="match status" value="1"/>
</dbReference>
<dbReference type="SUPFAM" id="SSF53822">
    <property type="entry name" value="Periplasmic binding protein-like I"/>
    <property type="match status" value="1"/>
</dbReference>
<keyword evidence="1" id="KW-0805">Transcription regulation</keyword>
<gene>
    <name evidence="5" type="ORF">EV212_10249</name>
</gene>
<dbReference type="PROSITE" id="PS00356">
    <property type="entry name" value="HTH_LACI_1"/>
    <property type="match status" value="1"/>
</dbReference>
<dbReference type="Pfam" id="PF00356">
    <property type="entry name" value="LacI"/>
    <property type="match status" value="1"/>
</dbReference>
<sequence>MEGKKVSIVDVAKTAGVSTATVSRVVNQLGGYSKETEKKVLHTIKECGFRPNVNAIGLRTRRSHSVGVIVPDITNEFFAKIVRTLDIFFIKYNYSVLICDSNEDPELEERHIQDMFDKNVDGLIYVSGMEAISSLVKNPRVPVVFIDRSPKNAEFVVQSDNYQGGYLAGKELCEKGCTRPLLIRDYRMASTIQQRRRGFLDALAEYGKTCEGNFEITILPDYKSAKEKVAEFLGEKGCCFDGVFTTNDMMALGTIHALAEAGYNVPGQVMIVGFDNVSLSEFCNPPMTTVAQDTEQMALVAGEALLKLIRKEPIEQKEYVVPIHLEVRSTT</sequence>
<dbReference type="OrthoDB" id="9796186at2"/>
<dbReference type="GO" id="GO:0003700">
    <property type="term" value="F:DNA-binding transcription factor activity"/>
    <property type="evidence" value="ECO:0007669"/>
    <property type="project" value="TreeGrafter"/>
</dbReference>
<dbReference type="Gene3D" id="1.10.260.40">
    <property type="entry name" value="lambda repressor-like DNA-binding domains"/>
    <property type="match status" value="1"/>
</dbReference>
<dbReference type="CDD" id="cd01392">
    <property type="entry name" value="HTH_LacI"/>
    <property type="match status" value="1"/>
</dbReference>
<evidence type="ECO:0000259" key="4">
    <source>
        <dbReference type="PROSITE" id="PS50932"/>
    </source>
</evidence>
<dbReference type="SUPFAM" id="SSF47413">
    <property type="entry name" value="lambda repressor-like DNA-binding domains"/>
    <property type="match status" value="1"/>
</dbReference>
<dbReference type="Gene3D" id="3.40.50.2300">
    <property type="match status" value="2"/>
</dbReference>
<dbReference type="AlphaFoldDB" id="A0A4R2LPA5"/>
<comment type="caution">
    <text evidence="5">The sequence shown here is derived from an EMBL/GenBank/DDBJ whole genome shotgun (WGS) entry which is preliminary data.</text>
</comment>
<keyword evidence="3" id="KW-0804">Transcription</keyword>
<dbReference type="InterPro" id="IPR046335">
    <property type="entry name" value="LacI/GalR-like_sensor"/>
</dbReference>
<protein>
    <submittedName>
        <fullName evidence="5">LacI family transcriptional regulator</fullName>
    </submittedName>
</protein>
<reference evidence="5 6" key="1">
    <citation type="submission" date="2019-03" db="EMBL/GenBank/DDBJ databases">
        <title>Genomic Encyclopedia of Type Strains, Phase IV (KMG-IV): sequencing the most valuable type-strain genomes for metagenomic binning, comparative biology and taxonomic classification.</title>
        <authorList>
            <person name="Goeker M."/>
        </authorList>
    </citation>
    <scope>NUCLEOTIDE SEQUENCE [LARGE SCALE GENOMIC DNA]</scope>
    <source>
        <strain evidence="5 6">DSM 28559</strain>
    </source>
</reference>
<dbReference type="PROSITE" id="PS50932">
    <property type="entry name" value="HTH_LACI_2"/>
    <property type="match status" value="1"/>
</dbReference>
<dbReference type="Proteomes" id="UP000295711">
    <property type="component" value="Unassembled WGS sequence"/>
</dbReference>
<keyword evidence="6" id="KW-1185">Reference proteome</keyword>
<evidence type="ECO:0000256" key="1">
    <source>
        <dbReference type="ARBA" id="ARBA00023015"/>
    </source>
</evidence>
<dbReference type="InterPro" id="IPR028082">
    <property type="entry name" value="Peripla_BP_I"/>
</dbReference>
<dbReference type="InterPro" id="IPR000843">
    <property type="entry name" value="HTH_LacI"/>
</dbReference>
<dbReference type="GO" id="GO:0000976">
    <property type="term" value="F:transcription cis-regulatory region binding"/>
    <property type="evidence" value="ECO:0007669"/>
    <property type="project" value="TreeGrafter"/>
</dbReference>
<dbReference type="PRINTS" id="PR00036">
    <property type="entry name" value="HTHLACI"/>
</dbReference>
<dbReference type="RefSeq" id="WP_132088426.1">
    <property type="nucleotide sequence ID" value="NZ_JANKAQ010000001.1"/>
</dbReference>
<dbReference type="PANTHER" id="PTHR30146:SF109">
    <property type="entry name" value="HTH-TYPE TRANSCRIPTIONAL REGULATOR GALS"/>
    <property type="match status" value="1"/>
</dbReference>
<evidence type="ECO:0000256" key="2">
    <source>
        <dbReference type="ARBA" id="ARBA00023125"/>
    </source>
</evidence>
<organism evidence="5 6">
    <name type="scientific">Frisingicoccus caecimuris</name>
    <dbReference type="NCBI Taxonomy" id="1796636"/>
    <lineage>
        <taxon>Bacteria</taxon>
        <taxon>Bacillati</taxon>
        <taxon>Bacillota</taxon>
        <taxon>Clostridia</taxon>
        <taxon>Lachnospirales</taxon>
        <taxon>Lachnospiraceae</taxon>
        <taxon>Frisingicoccus</taxon>
    </lineage>
</organism>
<dbReference type="InterPro" id="IPR010982">
    <property type="entry name" value="Lambda_DNA-bd_dom_sf"/>
</dbReference>
<evidence type="ECO:0000313" key="6">
    <source>
        <dbReference type="Proteomes" id="UP000295711"/>
    </source>
</evidence>
<accession>A0A4R2LPA5</accession>
<evidence type="ECO:0000256" key="3">
    <source>
        <dbReference type="ARBA" id="ARBA00023163"/>
    </source>
</evidence>
<feature type="domain" description="HTH lacI-type" evidence="4">
    <location>
        <begin position="6"/>
        <end position="60"/>
    </location>
</feature>
<dbReference type="Pfam" id="PF13377">
    <property type="entry name" value="Peripla_BP_3"/>
    <property type="match status" value="1"/>
</dbReference>
<dbReference type="PANTHER" id="PTHR30146">
    <property type="entry name" value="LACI-RELATED TRANSCRIPTIONAL REPRESSOR"/>
    <property type="match status" value="1"/>
</dbReference>
<keyword evidence="2" id="KW-0238">DNA-binding</keyword>
<evidence type="ECO:0000313" key="5">
    <source>
        <dbReference type="EMBL" id="TCO85734.1"/>
    </source>
</evidence>
<dbReference type="EMBL" id="SLXA01000002">
    <property type="protein sequence ID" value="TCO85734.1"/>
    <property type="molecule type" value="Genomic_DNA"/>
</dbReference>
<name>A0A4R2LPA5_9FIRM</name>
<dbReference type="SMART" id="SM00354">
    <property type="entry name" value="HTH_LACI"/>
    <property type="match status" value="1"/>
</dbReference>
<proteinExistence type="predicted"/>